<proteinExistence type="predicted"/>
<name>A0A2P2PZA1_RHIMU</name>
<organism evidence="1">
    <name type="scientific">Rhizophora mucronata</name>
    <name type="common">Asiatic mangrove</name>
    <dbReference type="NCBI Taxonomy" id="61149"/>
    <lineage>
        <taxon>Eukaryota</taxon>
        <taxon>Viridiplantae</taxon>
        <taxon>Streptophyta</taxon>
        <taxon>Embryophyta</taxon>
        <taxon>Tracheophyta</taxon>
        <taxon>Spermatophyta</taxon>
        <taxon>Magnoliopsida</taxon>
        <taxon>eudicotyledons</taxon>
        <taxon>Gunneridae</taxon>
        <taxon>Pentapetalae</taxon>
        <taxon>rosids</taxon>
        <taxon>fabids</taxon>
        <taxon>Malpighiales</taxon>
        <taxon>Rhizophoraceae</taxon>
        <taxon>Rhizophora</taxon>
    </lineage>
</organism>
<protein>
    <submittedName>
        <fullName evidence="1">Uncharacterized protein</fullName>
    </submittedName>
</protein>
<dbReference type="AlphaFoldDB" id="A0A2P2PZA1"/>
<dbReference type="EMBL" id="GGEC01079531">
    <property type="protein sequence ID" value="MBX60015.1"/>
    <property type="molecule type" value="Transcribed_RNA"/>
</dbReference>
<evidence type="ECO:0000313" key="1">
    <source>
        <dbReference type="EMBL" id="MBX60015.1"/>
    </source>
</evidence>
<reference evidence="1" key="1">
    <citation type="submission" date="2018-02" db="EMBL/GenBank/DDBJ databases">
        <title>Rhizophora mucronata_Transcriptome.</title>
        <authorList>
            <person name="Meera S.P."/>
            <person name="Sreeshan A."/>
            <person name="Augustine A."/>
        </authorList>
    </citation>
    <scope>NUCLEOTIDE SEQUENCE</scope>
    <source>
        <tissue evidence="1">Leaf</tissue>
    </source>
</reference>
<sequence>MILIFFPFPLFCSNIDLVPFALGWIHLAISAISFRFTGSYFPLGIPLFS</sequence>
<accession>A0A2P2PZA1</accession>